<keyword evidence="2" id="KW-0808">Transferase</keyword>
<keyword evidence="3" id="KW-1185">Reference proteome</keyword>
<organism evidence="2 3">
    <name type="scientific">Luteimonas fraxinea</name>
    <dbReference type="NCBI Taxonomy" id="2901869"/>
    <lineage>
        <taxon>Bacteria</taxon>
        <taxon>Pseudomonadati</taxon>
        <taxon>Pseudomonadota</taxon>
        <taxon>Gammaproteobacteria</taxon>
        <taxon>Lysobacterales</taxon>
        <taxon>Lysobacteraceae</taxon>
        <taxon>Luteimonas</taxon>
    </lineage>
</organism>
<dbReference type="InterPro" id="IPR046748">
    <property type="entry name" value="HipA_2"/>
</dbReference>
<accession>A0ABS8U712</accession>
<keyword evidence="2" id="KW-0032">Aminotransferase</keyword>
<name>A0ABS8U712_9GAMM</name>
<evidence type="ECO:0000259" key="1">
    <source>
        <dbReference type="Pfam" id="PF20613"/>
    </source>
</evidence>
<dbReference type="EMBL" id="JAJQKU010000001">
    <property type="protein sequence ID" value="MCD9095505.1"/>
    <property type="molecule type" value="Genomic_DNA"/>
</dbReference>
<dbReference type="Proteomes" id="UP001430360">
    <property type="component" value="Unassembled WGS sequence"/>
</dbReference>
<evidence type="ECO:0000313" key="2">
    <source>
        <dbReference type="EMBL" id="MCD9095505.1"/>
    </source>
</evidence>
<reference evidence="2" key="1">
    <citation type="submission" date="2021-12" db="EMBL/GenBank/DDBJ databases">
        <authorList>
            <person name="Ulrich A."/>
        </authorList>
    </citation>
    <scope>NUCLEOTIDE SEQUENCE</scope>
    <source>
        <strain evidence="2">A1P009</strain>
    </source>
</reference>
<dbReference type="GO" id="GO:0008483">
    <property type="term" value="F:transaminase activity"/>
    <property type="evidence" value="ECO:0007669"/>
    <property type="project" value="UniProtKB-KW"/>
</dbReference>
<sequence length="259" mass="28226">MIRSVEATRYVTPLREGGSLPAVVEADDDGMYVMKFRGAGQGAKALVAELIGGEFARLLGLPMPEIVFIDLDPDLAATEPDSEIQHLIRASAGCNLALDYLPGAINFDPAVEPPDADLASRIVWFDAFICNVDRTARNTNLLVWHRRLTLIDHGAALYFHHDWDSATRIATGPFARIADHVLLPFASALDAADAALSARITEDDIRRIVALVPDSWLAVEPRFADADAHRAAYVEFFCTRLAHRSAFVGEAQRAHAAGL</sequence>
<reference evidence="2" key="2">
    <citation type="journal article" date="2022" name="Syst. Appl. Microbiol.">
        <title>Physiological and genomic characterisation of Luteimonas fraxinea sp. nov., a bacterial species associated with trees tolerant to ash dieback.</title>
        <authorList>
            <person name="Ulrich K."/>
            <person name="Becker R."/>
            <person name="Behrendt U."/>
            <person name="Kube M."/>
            <person name="Schneck V."/>
            <person name="Ulrich A."/>
        </authorList>
    </citation>
    <scope>NUCLEOTIDE SEQUENCE</scope>
    <source>
        <strain evidence="2">A1P009</strain>
    </source>
</reference>
<feature type="domain" description="HipA-like kinase" evidence="1">
    <location>
        <begin position="13"/>
        <end position="223"/>
    </location>
</feature>
<gene>
    <name evidence="2" type="ORF">LTT95_00925</name>
</gene>
<evidence type="ECO:0000313" key="3">
    <source>
        <dbReference type="Proteomes" id="UP001430360"/>
    </source>
</evidence>
<comment type="caution">
    <text evidence="2">The sequence shown here is derived from an EMBL/GenBank/DDBJ whole genome shotgun (WGS) entry which is preliminary data.</text>
</comment>
<protein>
    <submittedName>
        <fullName evidence="2">Aminotransferase class I and II</fullName>
    </submittedName>
</protein>
<dbReference type="Pfam" id="PF20613">
    <property type="entry name" value="HipA_2"/>
    <property type="match status" value="1"/>
</dbReference>
<proteinExistence type="predicted"/>